<organism evidence="1 2">
    <name type="scientific">Cyanobacterium aponinum 0216</name>
    <dbReference type="NCBI Taxonomy" id="2676140"/>
    <lineage>
        <taxon>Bacteria</taxon>
        <taxon>Bacillati</taxon>
        <taxon>Cyanobacteriota</taxon>
        <taxon>Cyanophyceae</taxon>
        <taxon>Oscillatoriophycideae</taxon>
        <taxon>Chroococcales</taxon>
        <taxon>Geminocystaceae</taxon>
        <taxon>Cyanobacterium</taxon>
    </lineage>
</organism>
<dbReference type="InterPro" id="IPR021809">
    <property type="entry name" value="DUF3386"/>
</dbReference>
<gene>
    <name evidence="1" type="ORF">GGC33_04550</name>
</gene>
<dbReference type="EMBL" id="WMIA01000003">
    <property type="protein sequence ID" value="MTF38189.1"/>
    <property type="molecule type" value="Genomic_DNA"/>
</dbReference>
<sequence>MTQTLTAEQLFRNAYENRYTWDENFPGYTCDITYKTPTATYTAKGKIESNLQFSVSDIEDSSAQKAIQQQLWEITIHRVNHSFEKSHGENTFSFGETDADGAVEILVGGASQGNKYKVKDNVVTLVYRKIRDIFVTINTFEVLHTDKGYLSLGYDSIYADAQTGEQKGAKSIFHDKFEKVGDYYVLTNRQIITEENEQPTITEFSFSNIVFN</sequence>
<protein>
    <submittedName>
        <fullName evidence="1">DUF3386 family protein</fullName>
    </submittedName>
</protein>
<dbReference type="Proteomes" id="UP000437131">
    <property type="component" value="Unassembled WGS sequence"/>
</dbReference>
<proteinExistence type="predicted"/>
<dbReference type="RefSeq" id="WP_099434911.1">
    <property type="nucleotide sequence ID" value="NZ_WMIA01000003.1"/>
</dbReference>
<comment type="caution">
    <text evidence="1">The sequence shown here is derived from an EMBL/GenBank/DDBJ whole genome shotgun (WGS) entry which is preliminary data.</text>
</comment>
<accession>A0A844GTG4</accession>
<reference evidence="1 2" key="1">
    <citation type="submission" date="2019-11" db="EMBL/GenBank/DDBJ databases">
        <title>Isolation of a new High Light Tolerant Cyanobacteria.</title>
        <authorList>
            <person name="Dobson Z."/>
            <person name="Vaughn N."/>
            <person name="Vaughn M."/>
            <person name="Fromme P."/>
            <person name="Mazor Y."/>
        </authorList>
    </citation>
    <scope>NUCLEOTIDE SEQUENCE [LARGE SCALE GENOMIC DNA]</scope>
    <source>
        <strain evidence="1 2">0216</strain>
    </source>
</reference>
<dbReference type="AlphaFoldDB" id="A0A844GTG4"/>
<dbReference type="Pfam" id="PF11866">
    <property type="entry name" value="DUF3386"/>
    <property type="match status" value="1"/>
</dbReference>
<name>A0A844GTG4_9CHRO</name>
<evidence type="ECO:0000313" key="2">
    <source>
        <dbReference type="Proteomes" id="UP000437131"/>
    </source>
</evidence>
<evidence type="ECO:0000313" key="1">
    <source>
        <dbReference type="EMBL" id="MTF38189.1"/>
    </source>
</evidence>